<evidence type="ECO:0000259" key="9">
    <source>
        <dbReference type="PROSITE" id="PS51330"/>
    </source>
</evidence>
<comment type="catalytic activity">
    <reaction evidence="8">
        <text>(6S)-5,6,7,8-tetrahydrofolate + NADP(+) = 7,8-dihydrofolate + NADPH + H(+)</text>
        <dbReference type="Rhea" id="RHEA:15009"/>
        <dbReference type="ChEBI" id="CHEBI:15378"/>
        <dbReference type="ChEBI" id="CHEBI:57451"/>
        <dbReference type="ChEBI" id="CHEBI:57453"/>
        <dbReference type="ChEBI" id="CHEBI:57783"/>
        <dbReference type="ChEBI" id="CHEBI:58349"/>
        <dbReference type="EC" id="1.5.1.3"/>
    </reaction>
</comment>
<evidence type="ECO:0000256" key="7">
    <source>
        <dbReference type="ARBA" id="ARBA00025067"/>
    </source>
</evidence>
<dbReference type="EC" id="1.5.1.3" evidence="3 8"/>
<comment type="function">
    <text evidence="7 8">Key enzyme in folate metabolism. Catalyzes an essential reaction for de novo glycine and purine synthesis, and for DNA precursor synthesis.</text>
</comment>
<dbReference type="CDD" id="cd00209">
    <property type="entry name" value="DHFR"/>
    <property type="match status" value="1"/>
</dbReference>
<evidence type="ECO:0000256" key="2">
    <source>
        <dbReference type="ARBA" id="ARBA00009539"/>
    </source>
</evidence>
<keyword evidence="5 8" id="KW-0521">NADP</keyword>
<feature type="domain" description="DHFR" evidence="9">
    <location>
        <begin position="23"/>
        <end position="186"/>
    </location>
</feature>
<dbReference type="PROSITE" id="PS51330">
    <property type="entry name" value="DHFR_2"/>
    <property type="match status" value="1"/>
</dbReference>
<dbReference type="InterPro" id="IPR024072">
    <property type="entry name" value="DHFR-like_dom_sf"/>
</dbReference>
<sequence length="188" mass="21017">MSDGNSSSPLGAEGLNDRNEKSPLGGVVAIAVAVGENFAIGKNNQLLWHMPADLKFFKQTTSGHTVVMGRKTFDSVGRPLPNRRNIVITRDESLKIDGVEVVNSLDEALEITKNEQKSVFIVGGAEIYRQALPKTDILYLTTIHHIFDADTFFPAIDRNEWNLISSEPHLADEKNKYDYTFEVLERKK</sequence>
<comment type="similarity">
    <text evidence="2 8">Belongs to the dihydrofolate reductase family.</text>
</comment>
<keyword evidence="11" id="KW-1185">Reference proteome</keyword>
<dbReference type="SUPFAM" id="SSF53597">
    <property type="entry name" value="Dihydrofolate reductase-like"/>
    <property type="match status" value="1"/>
</dbReference>
<dbReference type="PIRSF" id="PIRSF000194">
    <property type="entry name" value="DHFR"/>
    <property type="match status" value="1"/>
</dbReference>
<evidence type="ECO:0000256" key="8">
    <source>
        <dbReference type="PIRNR" id="PIRNR000194"/>
    </source>
</evidence>
<dbReference type="RefSeq" id="WP_378959214.1">
    <property type="nucleotide sequence ID" value="NZ_JBHRXC010000016.1"/>
</dbReference>
<dbReference type="PANTHER" id="PTHR48069">
    <property type="entry name" value="DIHYDROFOLATE REDUCTASE"/>
    <property type="match status" value="1"/>
</dbReference>
<dbReference type="EMBL" id="JBHSBY010000025">
    <property type="protein sequence ID" value="MFC4195897.1"/>
    <property type="molecule type" value="Genomic_DNA"/>
</dbReference>
<evidence type="ECO:0000256" key="1">
    <source>
        <dbReference type="ARBA" id="ARBA00004903"/>
    </source>
</evidence>
<evidence type="ECO:0000313" key="10">
    <source>
        <dbReference type="EMBL" id="MFC4195897.1"/>
    </source>
</evidence>
<gene>
    <name evidence="10" type="ORF">ACFOUY_04255</name>
</gene>
<evidence type="ECO:0000256" key="3">
    <source>
        <dbReference type="ARBA" id="ARBA00012856"/>
    </source>
</evidence>
<evidence type="ECO:0000256" key="5">
    <source>
        <dbReference type="ARBA" id="ARBA00022857"/>
    </source>
</evidence>
<organism evidence="10 11">
    <name type="scientific">Pedobacter jamesrossensis</name>
    <dbReference type="NCBI Taxonomy" id="1908238"/>
    <lineage>
        <taxon>Bacteria</taxon>
        <taxon>Pseudomonadati</taxon>
        <taxon>Bacteroidota</taxon>
        <taxon>Sphingobacteriia</taxon>
        <taxon>Sphingobacteriales</taxon>
        <taxon>Sphingobacteriaceae</taxon>
        <taxon>Pedobacter</taxon>
    </lineage>
</organism>
<keyword evidence="4 8" id="KW-0554">One-carbon metabolism</keyword>
<protein>
    <recommendedName>
        <fullName evidence="3 8">Dihydrofolate reductase</fullName>
        <ecNumber evidence="3 8">1.5.1.3</ecNumber>
    </recommendedName>
</protein>
<dbReference type="Pfam" id="PF00186">
    <property type="entry name" value="DHFR_1"/>
    <property type="match status" value="1"/>
</dbReference>
<dbReference type="Gene3D" id="3.40.430.10">
    <property type="entry name" value="Dihydrofolate Reductase, subunit A"/>
    <property type="match status" value="1"/>
</dbReference>
<dbReference type="InterPro" id="IPR001796">
    <property type="entry name" value="DHFR_dom"/>
</dbReference>
<accession>A0ABV8NJS8</accession>
<comment type="pathway">
    <text evidence="1 8">Cofactor biosynthesis; tetrahydrofolate biosynthesis; 5,6,7,8-tetrahydrofolate from 7,8-dihydrofolate: step 1/1.</text>
</comment>
<dbReference type="InterPro" id="IPR012259">
    <property type="entry name" value="DHFR"/>
</dbReference>
<evidence type="ECO:0000313" key="11">
    <source>
        <dbReference type="Proteomes" id="UP001595792"/>
    </source>
</evidence>
<evidence type="ECO:0000256" key="4">
    <source>
        <dbReference type="ARBA" id="ARBA00022563"/>
    </source>
</evidence>
<evidence type="ECO:0000256" key="6">
    <source>
        <dbReference type="ARBA" id="ARBA00023002"/>
    </source>
</evidence>
<proteinExistence type="inferred from homology"/>
<dbReference type="PANTHER" id="PTHR48069:SF3">
    <property type="entry name" value="DIHYDROFOLATE REDUCTASE"/>
    <property type="match status" value="1"/>
</dbReference>
<comment type="caution">
    <text evidence="10">The sequence shown here is derived from an EMBL/GenBank/DDBJ whole genome shotgun (WGS) entry which is preliminary data.</text>
</comment>
<name>A0ABV8NJS8_9SPHI</name>
<reference evidence="11" key="1">
    <citation type="journal article" date="2019" name="Int. J. Syst. Evol. Microbiol.">
        <title>The Global Catalogue of Microorganisms (GCM) 10K type strain sequencing project: providing services to taxonomists for standard genome sequencing and annotation.</title>
        <authorList>
            <consortium name="The Broad Institute Genomics Platform"/>
            <consortium name="The Broad Institute Genome Sequencing Center for Infectious Disease"/>
            <person name="Wu L."/>
            <person name="Ma J."/>
        </authorList>
    </citation>
    <scope>NUCLEOTIDE SEQUENCE [LARGE SCALE GENOMIC DNA]</scope>
    <source>
        <strain evidence="11">CCM 8689</strain>
    </source>
</reference>
<dbReference type="GO" id="GO:0004146">
    <property type="term" value="F:dihydrofolate reductase activity"/>
    <property type="evidence" value="ECO:0007669"/>
    <property type="project" value="UniProtKB-EC"/>
</dbReference>
<keyword evidence="6 8" id="KW-0560">Oxidoreductase</keyword>
<dbReference type="PRINTS" id="PR00070">
    <property type="entry name" value="DHFR"/>
</dbReference>
<dbReference type="Proteomes" id="UP001595792">
    <property type="component" value="Unassembled WGS sequence"/>
</dbReference>